<dbReference type="InterPro" id="IPR019734">
    <property type="entry name" value="TPR_rpt"/>
</dbReference>
<dbReference type="InterPro" id="IPR039340">
    <property type="entry name" value="Tfc4/TFIIIC-102/Sfc4"/>
</dbReference>
<protein>
    <submittedName>
        <fullName evidence="3">Uncharacterized protein</fullName>
    </submittedName>
</protein>
<proteinExistence type="predicted"/>
<feature type="region of interest" description="Disordered" evidence="2">
    <location>
        <begin position="1"/>
        <end position="22"/>
    </location>
</feature>
<sequence length="526" mass="57599">MNDSSLSLSASSSHSSSSSLLDDTDALGDGPFAAATAAACSSKTEVPSVAVSGLAFAAGANYYLEQHPAGAVLSPPPARVDWEDVFGAHLRQVFDPAACVGRRGRPRGRRPAARLSDSLVPLLGAAHSLFVENRLDEAIAQCHQMVQLDPKAVAAYKTLSLIHATRGELSTALDYGLIAAHLHPHDNEWWKHLGYQSVRLGKPRQAIYCFAEALRAARGTDREAYRQRAHLYALAGDDGRAVTHLDRVLRHAPDDEASAVLRAQCLMRRGQVPEAETSLRQWLEQQKGVGKGEMDKRRRRRQRQKLVNGGASSSSSSTPTNPHPQPLLPHVRAYETLCDALLAQGKHAQVIALLTPLKWILCRYRARQRQQQQQPATPRAHLTPMDDLPLRLQTRLVLAQRALGDQRDATAVLRLLADEARVPLRAFHDVLYAMLRGIVSVNTAREGDATGDGEERRLVFHIARRLLTLPPYHQDGLVRRAVQLEQEQSPAPDGTRGRRPLKAAATIGGRKRARTGASATANGIRE</sequence>
<feature type="region of interest" description="Disordered" evidence="2">
    <location>
        <begin position="286"/>
        <end position="328"/>
    </location>
</feature>
<dbReference type="Pfam" id="PF14559">
    <property type="entry name" value="TPR_19"/>
    <property type="match status" value="1"/>
</dbReference>
<evidence type="ECO:0000256" key="1">
    <source>
        <dbReference type="PROSITE-ProRule" id="PRU00339"/>
    </source>
</evidence>
<dbReference type="PROSITE" id="PS50005">
    <property type="entry name" value="TPR"/>
    <property type="match status" value="1"/>
</dbReference>
<evidence type="ECO:0000313" key="3">
    <source>
        <dbReference type="EMBL" id="KAK4538739.1"/>
    </source>
</evidence>
<gene>
    <name evidence="3" type="ORF">CDCA_CDCA20G4764</name>
</gene>
<name>A0AAV9J2M9_CYACA</name>
<dbReference type="PANTHER" id="PTHR23082:SF0">
    <property type="entry name" value="GENERAL TRANSCRIPTION FACTOR 3C POLYPEPTIDE 3"/>
    <property type="match status" value="1"/>
</dbReference>
<feature type="compositionally biased region" description="Polar residues" evidence="2">
    <location>
        <begin position="517"/>
        <end position="526"/>
    </location>
</feature>
<keyword evidence="4" id="KW-1185">Reference proteome</keyword>
<dbReference type="PANTHER" id="PTHR23082">
    <property type="entry name" value="TRANSCRIPTION INITIATION FACTOR IIIC TFIIIC , POLYPEPTIDE 3-RELATED"/>
    <property type="match status" value="1"/>
</dbReference>
<dbReference type="Proteomes" id="UP001301350">
    <property type="component" value="Unassembled WGS sequence"/>
</dbReference>
<dbReference type="InterPro" id="IPR011990">
    <property type="entry name" value="TPR-like_helical_dom_sf"/>
</dbReference>
<evidence type="ECO:0000256" key="2">
    <source>
        <dbReference type="SAM" id="MobiDB-lite"/>
    </source>
</evidence>
<organism evidence="3 4">
    <name type="scientific">Cyanidium caldarium</name>
    <name type="common">Red alga</name>
    <dbReference type="NCBI Taxonomy" id="2771"/>
    <lineage>
        <taxon>Eukaryota</taxon>
        <taxon>Rhodophyta</taxon>
        <taxon>Bangiophyceae</taxon>
        <taxon>Cyanidiales</taxon>
        <taxon>Cyanidiaceae</taxon>
        <taxon>Cyanidium</taxon>
    </lineage>
</organism>
<dbReference type="GO" id="GO:0006383">
    <property type="term" value="P:transcription by RNA polymerase III"/>
    <property type="evidence" value="ECO:0007669"/>
    <property type="project" value="InterPro"/>
</dbReference>
<keyword evidence="1" id="KW-0802">TPR repeat</keyword>
<reference evidence="3 4" key="1">
    <citation type="submission" date="2022-07" db="EMBL/GenBank/DDBJ databases">
        <title>Genome-wide signatures of adaptation to extreme environments.</title>
        <authorList>
            <person name="Cho C.H."/>
            <person name="Yoon H.S."/>
        </authorList>
    </citation>
    <scope>NUCLEOTIDE SEQUENCE [LARGE SCALE GENOMIC DNA]</scope>
    <source>
        <strain evidence="3 4">DBV 063 E5</strain>
    </source>
</reference>
<dbReference type="SMART" id="SM00028">
    <property type="entry name" value="TPR"/>
    <property type="match status" value="5"/>
</dbReference>
<feature type="region of interest" description="Disordered" evidence="2">
    <location>
        <begin position="486"/>
        <end position="526"/>
    </location>
</feature>
<dbReference type="SUPFAM" id="SSF48452">
    <property type="entry name" value="TPR-like"/>
    <property type="match status" value="1"/>
</dbReference>
<dbReference type="Gene3D" id="1.25.40.10">
    <property type="entry name" value="Tetratricopeptide repeat domain"/>
    <property type="match status" value="1"/>
</dbReference>
<dbReference type="EMBL" id="JANCYW010000020">
    <property type="protein sequence ID" value="KAK4538739.1"/>
    <property type="molecule type" value="Genomic_DNA"/>
</dbReference>
<feature type="repeat" description="TPR" evidence="1">
    <location>
        <begin position="222"/>
        <end position="255"/>
    </location>
</feature>
<accession>A0AAV9J2M9</accession>
<feature type="compositionally biased region" description="Low complexity" evidence="2">
    <location>
        <begin position="1"/>
        <end position="21"/>
    </location>
</feature>
<dbReference type="GO" id="GO:0000127">
    <property type="term" value="C:transcription factor TFIIIC complex"/>
    <property type="evidence" value="ECO:0007669"/>
    <property type="project" value="TreeGrafter"/>
</dbReference>
<dbReference type="AlphaFoldDB" id="A0AAV9J2M9"/>
<comment type="caution">
    <text evidence="3">The sequence shown here is derived from an EMBL/GenBank/DDBJ whole genome shotgun (WGS) entry which is preliminary data.</text>
</comment>
<evidence type="ECO:0000313" key="4">
    <source>
        <dbReference type="Proteomes" id="UP001301350"/>
    </source>
</evidence>